<comment type="caution">
    <text evidence="6">The sequence shown here is derived from an EMBL/GenBank/DDBJ whole genome shotgun (WGS) entry which is preliminary data.</text>
</comment>
<feature type="domain" description="Ig-like" evidence="5">
    <location>
        <begin position="59"/>
        <end position="140"/>
    </location>
</feature>
<dbReference type="GO" id="GO:0030424">
    <property type="term" value="C:axon"/>
    <property type="evidence" value="ECO:0007669"/>
    <property type="project" value="TreeGrafter"/>
</dbReference>
<feature type="region of interest" description="Disordered" evidence="3">
    <location>
        <begin position="287"/>
        <end position="316"/>
    </location>
</feature>
<dbReference type="SUPFAM" id="SSF48726">
    <property type="entry name" value="Immunoglobulin"/>
    <property type="match status" value="2"/>
</dbReference>
<dbReference type="FunFam" id="2.60.40.10:FF:000032">
    <property type="entry name" value="palladin isoform X1"/>
    <property type="match status" value="1"/>
</dbReference>
<keyword evidence="1" id="KW-1015">Disulfide bond</keyword>
<keyword evidence="4" id="KW-0472">Membrane</keyword>
<evidence type="ECO:0000256" key="1">
    <source>
        <dbReference type="ARBA" id="ARBA00023157"/>
    </source>
</evidence>
<feature type="compositionally biased region" description="Polar residues" evidence="3">
    <location>
        <begin position="398"/>
        <end position="411"/>
    </location>
</feature>
<dbReference type="OrthoDB" id="5984265at2759"/>
<dbReference type="AlphaFoldDB" id="A0A1D2MQ75"/>
<feature type="transmembrane region" description="Helical" evidence="4">
    <location>
        <begin position="259"/>
        <end position="282"/>
    </location>
</feature>
<dbReference type="InterPro" id="IPR050958">
    <property type="entry name" value="Cell_Adh-Cytoskel_Orgn"/>
</dbReference>
<keyword evidence="4" id="KW-1133">Transmembrane helix</keyword>
<dbReference type="Pfam" id="PF07686">
    <property type="entry name" value="V-set"/>
    <property type="match status" value="1"/>
</dbReference>
<dbReference type="Gene3D" id="2.60.40.10">
    <property type="entry name" value="Immunoglobulins"/>
    <property type="match status" value="2"/>
</dbReference>
<evidence type="ECO:0000256" key="2">
    <source>
        <dbReference type="ARBA" id="ARBA00023319"/>
    </source>
</evidence>
<accession>A0A1D2MQ75</accession>
<dbReference type="GO" id="GO:0008046">
    <property type="term" value="F:axon guidance receptor activity"/>
    <property type="evidence" value="ECO:0007669"/>
    <property type="project" value="TreeGrafter"/>
</dbReference>
<dbReference type="PROSITE" id="PS50835">
    <property type="entry name" value="IG_LIKE"/>
    <property type="match status" value="2"/>
</dbReference>
<evidence type="ECO:0000259" key="5">
    <source>
        <dbReference type="PROSITE" id="PS50835"/>
    </source>
</evidence>
<dbReference type="InterPro" id="IPR007110">
    <property type="entry name" value="Ig-like_dom"/>
</dbReference>
<evidence type="ECO:0000313" key="7">
    <source>
        <dbReference type="Proteomes" id="UP000094527"/>
    </source>
</evidence>
<dbReference type="SMART" id="SM00409">
    <property type="entry name" value="IG"/>
    <property type="match status" value="2"/>
</dbReference>
<dbReference type="InterPro" id="IPR013783">
    <property type="entry name" value="Ig-like_fold"/>
</dbReference>
<dbReference type="PANTHER" id="PTHR45080:SF34">
    <property type="entry name" value="MYOSIN LIGHT CHAIN KINASE, SMOOTH MUSCLE-LIKE"/>
    <property type="match status" value="1"/>
</dbReference>
<reference evidence="6 7" key="1">
    <citation type="journal article" date="2016" name="Genome Biol. Evol.">
        <title>Gene Family Evolution Reflects Adaptation to Soil Environmental Stressors in the Genome of the Collembolan Orchesella cincta.</title>
        <authorList>
            <person name="Faddeeva-Vakhrusheva A."/>
            <person name="Derks M.F."/>
            <person name="Anvar S.Y."/>
            <person name="Agamennone V."/>
            <person name="Suring W."/>
            <person name="Smit S."/>
            <person name="van Straalen N.M."/>
            <person name="Roelofs D."/>
        </authorList>
    </citation>
    <scope>NUCLEOTIDE SEQUENCE [LARGE SCALE GENOMIC DNA]</scope>
    <source>
        <tissue evidence="6">Mixed pool</tissue>
    </source>
</reference>
<feature type="region of interest" description="Disordered" evidence="3">
    <location>
        <begin position="398"/>
        <end position="450"/>
    </location>
</feature>
<dbReference type="GO" id="GO:0007156">
    <property type="term" value="P:homophilic cell adhesion via plasma membrane adhesion molecules"/>
    <property type="evidence" value="ECO:0007669"/>
    <property type="project" value="TreeGrafter"/>
</dbReference>
<name>A0A1D2MQ75_ORCCI</name>
<evidence type="ECO:0000313" key="6">
    <source>
        <dbReference type="EMBL" id="ODM95031.1"/>
    </source>
</evidence>
<evidence type="ECO:0000256" key="4">
    <source>
        <dbReference type="SAM" id="Phobius"/>
    </source>
</evidence>
<dbReference type="InterPro" id="IPR003599">
    <property type="entry name" value="Ig_sub"/>
</dbReference>
<keyword evidence="4" id="KW-0812">Transmembrane</keyword>
<organism evidence="6 7">
    <name type="scientific">Orchesella cincta</name>
    <name type="common">Springtail</name>
    <name type="synonym">Podura cincta</name>
    <dbReference type="NCBI Taxonomy" id="48709"/>
    <lineage>
        <taxon>Eukaryota</taxon>
        <taxon>Metazoa</taxon>
        <taxon>Ecdysozoa</taxon>
        <taxon>Arthropoda</taxon>
        <taxon>Hexapoda</taxon>
        <taxon>Collembola</taxon>
        <taxon>Entomobryomorpha</taxon>
        <taxon>Entomobryoidea</taxon>
        <taxon>Orchesellidae</taxon>
        <taxon>Orchesellinae</taxon>
        <taxon>Orchesella</taxon>
    </lineage>
</organism>
<sequence>MVMKQQQMGALKQVDGCLKLLGSHFCQFSSKNISSHDDPYENVLQRSEYTKSAPPYSEPEILKETDVHEGHIGENILLKCEANGNPRPLVSWKRGSQNYTHPTEGFSILKINNVTQDDAGGYKCEAINIFGRVIQDVTVKVRGPLQGSSEIIDIAPRNVTLYEGNQGNLTCIARFEGDPWFGWVKRIENKTEEINAFHYEGNYYSVLPRTDIRPLGQKLFATTLLLQNVTLANSGVYHCIVADPSKLHLAQIRRHKTVAILWIFSFLIFAALVILCIVRIYGCPSANKTKKSTQGTSSTTSSIMKTQLPKRSPETLSTDCTHPRHEVFAPLVTHGSCSLASQEPSVMFKDCNSSCRTFNSYDPEFSLPSSTDSFIIADLEAARSSYSHAESCDSKVCSKQSVTSPRTQTSDYYKRGQARKQSYHDRRGPHYHRHRHNHHHLYHPRASESPQSRFYDVQALNSHPSTPECCSYYAHNQSNLSISSDSESQWNSEPDHLAPEDQSYFLEDEQELEHPHYNSRSGRRKLNPSPNLSFLEQLKANPNTVTAIL</sequence>
<feature type="domain" description="Ig-like" evidence="5">
    <location>
        <begin position="144"/>
        <end position="259"/>
    </location>
</feature>
<dbReference type="SMART" id="SM00408">
    <property type="entry name" value="IGc2"/>
    <property type="match status" value="2"/>
</dbReference>
<dbReference type="STRING" id="48709.A0A1D2MQ75"/>
<dbReference type="PANTHER" id="PTHR45080">
    <property type="entry name" value="CONTACTIN 5"/>
    <property type="match status" value="1"/>
</dbReference>
<dbReference type="GO" id="GO:0005886">
    <property type="term" value="C:plasma membrane"/>
    <property type="evidence" value="ECO:0007669"/>
    <property type="project" value="TreeGrafter"/>
</dbReference>
<dbReference type="GO" id="GO:0050808">
    <property type="term" value="P:synapse organization"/>
    <property type="evidence" value="ECO:0007669"/>
    <property type="project" value="TreeGrafter"/>
</dbReference>
<proteinExistence type="predicted"/>
<gene>
    <name evidence="6" type="ORF">Ocin01_11651</name>
</gene>
<keyword evidence="6" id="KW-0675">Receptor</keyword>
<feature type="compositionally biased region" description="Basic residues" evidence="3">
    <location>
        <begin position="429"/>
        <end position="443"/>
    </location>
</feature>
<dbReference type="InterPro" id="IPR003598">
    <property type="entry name" value="Ig_sub2"/>
</dbReference>
<evidence type="ECO:0000256" key="3">
    <source>
        <dbReference type="SAM" id="MobiDB-lite"/>
    </source>
</evidence>
<keyword evidence="7" id="KW-1185">Reference proteome</keyword>
<feature type="compositionally biased region" description="Low complexity" evidence="3">
    <location>
        <begin position="292"/>
        <end position="302"/>
    </location>
</feature>
<dbReference type="Pfam" id="PF13927">
    <property type="entry name" value="Ig_3"/>
    <property type="match status" value="1"/>
</dbReference>
<dbReference type="InterPro" id="IPR036179">
    <property type="entry name" value="Ig-like_dom_sf"/>
</dbReference>
<dbReference type="GO" id="GO:0043025">
    <property type="term" value="C:neuronal cell body"/>
    <property type="evidence" value="ECO:0007669"/>
    <property type="project" value="TreeGrafter"/>
</dbReference>
<keyword evidence="2" id="KW-0393">Immunoglobulin domain</keyword>
<dbReference type="EMBL" id="LJIJ01000719">
    <property type="protein sequence ID" value="ODM95031.1"/>
    <property type="molecule type" value="Genomic_DNA"/>
</dbReference>
<dbReference type="InterPro" id="IPR013106">
    <property type="entry name" value="Ig_V-set"/>
</dbReference>
<protein>
    <submittedName>
        <fullName evidence="6">Fibroblast growth factor receptor-like 1</fullName>
    </submittedName>
</protein>
<dbReference type="Proteomes" id="UP000094527">
    <property type="component" value="Unassembled WGS sequence"/>
</dbReference>